<feature type="chain" id="PRO_5042009424" description="Tafazzin" evidence="2">
    <location>
        <begin position="19"/>
        <end position="475"/>
    </location>
</feature>
<evidence type="ECO:0008006" key="5">
    <source>
        <dbReference type="Google" id="ProtNLM"/>
    </source>
</evidence>
<protein>
    <recommendedName>
        <fullName evidence="5">Tafazzin</fullName>
    </recommendedName>
</protein>
<sequence length="475" mass="51724">MQALTALTTFLKTLLTSGSSSTTHPRAGSLLGEQPRDVNQRLAETRRTGLSRLAGLQALERLQTSVAPSMPPSLGAILQLPQPTAARAPASVVRVGGQPRLLPPLSSLLMSRHAPAPQDGDTALRHLASDWELVRLYYHYFLYDLPTHLKASLIRYLGVYNATGASAADLKLLLLPPTPVYDEGDCAEEFAQIHALLPKKREQDLHHLDLTGSVGKHLSLRELSDLLFPAMRHEVASSSPTQLQDSWEDAAATDTAPSTPPAAAEHAIPRPLLPRLTHLSLALDRPAPSPTVSWRHLLSLAAHLQALTHLSLAFWPAPSFTPNAQLATVVAPPSQGGRALPYGGTGPYSHSLDDDWAEAVMVLQRLSRALYGLEHVHLTGCCAWAPALTRRAGHDEVDWVGHWGKVHTLVLDPGWRPAEAAPPSEKIRFRDEVERARAVERHVVARRAGRGRFITVETARVPPEGLFPTELDTPE</sequence>
<organism evidence="3 4">
    <name type="scientific">Phyllachora maydis</name>
    <dbReference type="NCBI Taxonomy" id="1825666"/>
    <lineage>
        <taxon>Eukaryota</taxon>
        <taxon>Fungi</taxon>
        <taxon>Dikarya</taxon>
        <taxon>Ascomycota</taxon>
        <taxon>Pezizomycotina</taxon>
        <taxon>Sordariomycetes</taxon>
        <taxon>Sordariomycetidae</taxon>
        <taxon>Phyllachorales</taxon>
        <taxon>Phyllachoraceae</taxon>
        <taxon>Phyllachora</taxon>
    </lineage>
</organism>
<gene>
    <name evidence="3" type="ORF">P8C59_004775</name>
</gene>
<dbReference type="EMBL" id="JAQQPM010000003">
    <property type="protein sequence ID" value="KAK2070264.1"/>
    <property type="molecule type" value="Genomic_DNA"/>
</dbReference>
<name>A0AAD9I307_9PEZI</name>
<evidence type="ECO:0000313" key="4">
    <source>
        <dbReference type="Proteomes" id="UP001217918"/>
    </source>
</evidence>
<keyword evidence="4" id="KW-1185">Reference proteome</keyword>
<keyword evidence="2" id="KW-0732">Signal</keyword>
<evidence type="ECO:0000256" key="2">
    <source>
        <dbReference type="SAM" id="SignalP"/>
    </source>
</evidence>
<reference evidence="3" key="1">
    <citation type="journal article" date="2023" name="Mol. Plant Microbe Interact.">
        <title>Elucidating the Obligate Nature and Biological Capacity of an Invasive Fungal Corn Pathogen.</title>
        <authorList>
            <person name="MacCready J.S."/>
            <person name="Roggenkamp E.M."/>
            <person name="Gdanetz K."/>
            <person name="Chilvers M.I."/>
        </authorList>
    </citation>
    <scope>NUCLEOTIDE SEQUENCE</scope>
    <source>
        <strain evidence="3">PM02</strain>
    </source>
</reference>
<evidence type="ECO:0000256" key="1">
    <source>
        <dbReference type="SAM" id="MobiDB-lite"/>
    </source>
</evidence>
<feature type="region of interest" description="Disordered" evidence="1">
    <location>
        <begin position="238"/>
        <end position="269"/>
    </location>
</feature>
<feature type="compositionally biased region" description="Low complexity" evidence="1">
    <location>
        <begin position="249"/>
        <end position="264"/>
    </location>
</feature>
<evidence type="ECO:0000313" key="3">
    <source>
        <dbReference type="EMBL" id="KAK2070264.1"/>
    </source>
</evidence>
<dbReference type="Proteomes" id="UP001217918">
    <property type="component" value="Unassembled WGS sequence"/>
</dbReference>
<feature type="signal peptide" evidence="2">
    <location>
        <begin position="1"/>
        <end position="18"/>
    </location>
</feature>
<accession>A0AAD9I307</accession>
<dbReference type="AlphaFoldDB" id="A0AAD9I307"/>
<feature type="region of interest" description="Disordered" evidence="1">
    <location>
        <begin position="16"/>
        <end position="38"/>
    </location>
</feature>
<proteinExistence type="predicted"/>
<comment type="caution">
    <text evidence="3">The sequence shown here is derived from an EMBL/GenBank/DDBJ whole genome shotgun (WGS) entry which is preliminary data.</text>
</comment>